<accession>A0A9W6VGA2</accession>
<organism evidence="9 10">
    <name type="scientific">Amycolatopsis taiwanensis</name>
    <dbReference type="NCBI Taxonomy" id="342230"/>
    <lineage>
        <taxon>Bacteria</taxon>
        <taxon>Bacillati</taxon>
        <taxon>Actinomycetota</taxon>
        <taxon>Actinomycetes</taxon>
        <taxon>Pseudonocardiales</taxon>
        <taxon>Pseudonocardiaceae</taxon>
        <taxon>Amycolatopsis</taxon>
    </lineage>
</organism>
<dbReference type="Pfam" id="PF01496">
    <property type="entry name" value="V_ATPase_I"/>
    <property type="match status" value="1"/>
</dbReference>
<keyword evidence="7 8" id="KW-0472">Membrane</keyword>
<evidence type="ECO:0000256" key="2">
    <source>
        <dbReference type="ARBA" id="ARBA00009904"/>
    </source>
</evidence>
<dbReference type="PANTHER" id="PTHR11629:SF63">
    <property type="entry name" value="V-TYPE PROTON ATPASE SUBUNIT A"/>
    <property type="match status" value="1"/>
</dbReference>
<keyword evidence="10" id="KW-1185">Reference proteome</keyword>
<gene>
    <name evidence="9" type="ORF">Atai01_71720</name>
</gene>
<sequence length="448" mass="47016">MRLSERLRPIRMQRIAIVGLADHLRESLLMVGRIGTVDLDRERGATAEETYDGSGGHDPERNRTARELDRIAADAVTRGHAAAVVGWCPEQQVPPLSVRLAETRASVVRLPSPRGVDPPTALRPGSATRKSFSRLVNTYGTVAYPDVDPTLFAGLAYMLMFGMMFGDAGHGLLLVLIALLLRSGRVRALRRWRSSWPFVAGAGAAGTVFGLLYGEFFGPTGVVPVLWIAPMEQPVRLLAAGVGVGAVLLAGAYVMAVVDRWREGGPQLAVYAASGIAGIAVFVGLGLACAGLFLHLGVVAAIGGVTAVVGLVLAGAGFKAAAGPGAAGAAQAVVELFDAVLRIGTNVVSFARLAAFGLVHAALASLVWTATTRLFAAGGFVAAAGGVLVFVLGTSFVFTLEAVIAGIQALRLTFYELFSRMFLQQGRPFQPWRLPAEPADRPVVREAS</sequence>
<dbReference type="Proteomes" id="UP001165136">
    <property type="component" value="Unassembled WGS sequence"/>
</dbReference>
<dbReference type="EMBL" id="BSTI01000024">
    <property type="protein sequence ID" value="GLY70553.1"/>
    <property type="molecule type" value="Genomic_DNA"/>
</dbReference>
<protein>
    <recommendedName>
        <fullName evidence="11">V-type ATP synthase subunit I</fullName>
    </recommendedName>
</protein>
<feature type="transmembrane region" description="Helical" evidence="8">
    <location>
        <begin position="234"/>
        <end position="256"/>
    </location>
</feature>
<evidence type="ECO:0000313" key="9">
    <source>
        <dbReference type="EMBL" id="GLY70553.1"/>
    </source>
</evidence>
<evidence type="ECO:0000256" key="8">
    <source>
        <dbReference type="SAM" id="Phobius"/>
    </source>
</evidence>
<keyword evidence="6" id="KW-0406">Ion transport</keyword>
<feature type="transmembrane region" description="Helical" evidence="8">
    <location>
        <begin position="194"/>
        <end position="214"/>
    </location>
</feature>
<dbReference type="PANTHER" id="PTHR11629">
    <property type="entry name" value="VACUOLAR PROTON ATPASES"/>
    <property type="match status" value="1"/>
</dbReference>
<evidence type="ECO:0000313" key="10">
    <source>
        <dbReference type="Proteomes" id="UP001165136"/>
    </source>
</evidence>
<name>A0A9W6VGA2_9PSEU</name>
<proteinExistence type="inferred from homology"/>
<feature type="transmembrane region" description="Helical" evidence="8">
    <location>
        <begin position="268"/>
        <end position="287"/>
    </location>
</feature>
<dbReference type="AlphaFoldDB" id="A0A9W6VGA2"/>
<evidence type="ECO:0000256" key="6">
    <source>
        <dbReference type="ARBA" id="ARBA00023065"/>
    </source>
</evidence>
<keyword evidence="4 8" id="KW-0812">Transmembrane</keyword>
<feature type="transmembrane region" description="Helical" evidence="8">
    <location>
        <begin position="350"/>
        <end position="368"/>
    </location>
</feature>
<reference evidence="9" key="1">
    <citation type="submission" date="2023-03" db="EMBL/GenBank/DDBJ databases">
        <title>Amycolatopsis taiwanensis NBRC 103393.</title>
        <authorList>
            <person name="Ichikawa N."/>
            <person name="Sato H."/>
            <person name="Tonouchi N."/>
        </authorList>
    </citation>
    <scope>NUCLEOTIDE SEQUENCE</scope>
    <source>
        <strain evidence="9">NBRC 103393</strain>
    </source>
</reference>
<keyword evidence="5 8" id="KW-1133">Transmembrane helix</keyword>
<feature type="transmembrane region" description="Helical" evidence="8">
    <location>
        <begin position="293"/>
        <end position="314"/>
    </location>
</feature>
<dbReference type="GO" id="GO:0051117">
    <property type="term" value="F:ATPase binding"/>
    <property type="evidence" value="ECO:0007669"/>
    <property type="project" value="TreeGrafter"/>
</dbReference>
<keyword evidence="3" id="KW-0813">Transport</keyword>
<dbReference type="GO" id="GO:0016471">
    <property type="term" value="C:vacuolar proton-transporting V-type ATPase complex"/>
    <property type="evidence" value="ECO:0007669"/>
    <property type="project" value="TreeGrafter"/>
</dbReference>
<feature type="transmembrane region" description="Helical" evidence="8">
    <location>
        <begin position="155"/>
        <end position="182"/>
    </location>
</feature>
<dbReference type="GO" id="GO:0046961">
    <property type="term" value="F:proton-transporting ATPase activity, rotational mechanism"/>
    <property type="evidence" value="ECO:0007669"/>
    <property type="project" value="InterPro"/>
</dbReference>
<evidence type="ECO:0000256" key="1">
    <source>
        <dbReference type="ARBA" id="ARBA00004141"/>
    </source>
</evidence>
<evidence type="ECO:0000256" key="4">
    <source>
        <dbReference type="ARBA" id="ARBA00022692"/>
    </source>
</evidence>
<dbReference type="GO" id="GO:0033179">
    <property type="term" value="C:proton-transporting V-type ATPase, V0 domain"/>
    <property type="evidence" value="ECO:0007669"/>
    <property type="project" value="InterPro"/>
</dbReference>
<feature type="transmembrane region" description="Helical" evidence="8">
    <location>
        <begin position="374"/>
        <end position="398"/>
    </location>
</feature>
<comment type="similarity">
    <text evidence="2">Belongs to the V-ATPase 116 kDa subunit family.</text>
</comment>
<dbReference type="InterPro" id="IPR002490">
    <property type="entry name" value="V-ATPase_116kDa_su"/>
</dbReference>
<comment type="caution">
    <text evidence="9">The sequence shown here is derived from an EMBL/GenBank/DDBJ whole genome shotgun (WGS) entry which is preliminary data.</text>
</comment>
<dbReference type="RefSeq" id="WP_027945534.1">
    <property type="nucleotide sequence ID" value="NZ_BSTI01000024.1"/>
</dbReference>
<evidence type="ECO:0008006" key="11">
    <source>
        <dbReference type="Google" id="ProtNLM"/>
    </source>
</evidence>
<evidence type="ECO:0000256" key="3">
    <source>
        <dbReference type="ARBA" id="ARBA00022448"/>
    </source>
</evidence>
<comment type="subcellular location">
    <subcellularLocation>
        <location evidence="1">Membrane</location>
        <topology evidence="1">Multi-pass membrane protein</topology>
    </subcellularLocation>
</comment>
<dbReference type="GO" id="GO:0007035">
    <property type="term" value="P:vacuolar acidification"/>
    <property type="evidence" value="ECO:0007669"/>
    <property type="project" value="TreeGrafter"/>
</dbReference>
<evidence type="ECO:0000256" key="7">
    <source>
        <dbReference type="ARBA" id="ARBA00023136"/>
    </source>
</evidence>
<evidence type="ECO:0000256" key="5">
    <source>
        <dbReference type="ARBA" id="ARBA00022989"/>
    </source>
</evidence>